<feature type="domain" description="Aminotransferase class I/classII large" evidence="5">
    <location>
        <begin position="27"/>
        <end position="381"/>
    </location>
</feature>
<proteinExistence type="inferred from homology"/>
<keyword evidence="2 4" id="KW-0032">Aminotransferase</keyword>
<evidence type="ECO:0000256" key="3">
    <source>
        <dbReference type="ARBA" id="ARBA00022679"/>
    </source>
</evidence>
<dbReference type="GO" id="GO:0030170">
    <property type="term" value="F:pyridoxal phosphate binding"/>
    <property type="evidence" value="ECO:0007669"/>
    <property type="project" value="InterPro"/>
</dbReference>
<dbReference type="CDD" id="cd00609">
    <property type="entry name" value="AAT_like"/>
    <property type="match status" value="1"/>
</dbReference>
<dbReference type="EMBL" id="CP033464">
    <property type="protein sequence ID" value="QDX94104.1"/>
    <property type="molecule type" value="Genomic_DNA"/>
</dbReference>
<evidence type="ECO:0000256" key="2">
    <source>
        <dbReference type="ARBA" id="ARBA00022576"/>
    </source>
</evidence>
<dbReference type="PANTHER" id="PTHR42832:SF3">
    <property type="entry name" value="L-GLUTAMINE--4-(METHYLSULFANYL)-2-OXOBUTANOATE AMINOTRANSFERASE"/>
    <property type="match status" value="1"/>
</dbReference>
<dbReference type="PANTHER" id="PTHR42832">
    <property type="entry name" value="AMINO ACID AMINOTRANSFERASE"/>
    <property type="match status" value="1"/>
</dbReference>
<dbReference type="InterPro" id="IPR015424">
    <property type="entry name" value="PyrdxlP-dep_Trfase"/>
</dbReference>
<dbReference type="EC" id="2.6.1.-" evidence="4"/>
<name>A0A518VAU8_BRELA</name>
<dbReference type="InterPro" id="IPR004838">
    <property type="entry name" value="NHTrfase_class1_PyrdxlP-BS"/>
</dbReference>
<dbReference type="Gene3D" id="3.40.640.10">
    <property type="entry name" value="Type I PLP-dependent aspartate aminotransferase-like (Major domain)"/>
    <property type="match status" value="1"/>
</dbReference>
<dbReference type="SUPFAM" id="SSF53383">
    <property type="entry name" value="PLP-dependent transferases"/>
    <property type="match status" value="1"/>
</dbReference>
<accession>A0A518VAU8</accession>
<evidence type="ECO:0000259" key="5">
    <source>
        <dbReference type="Pfam" id="PF00155"/>
    </source>
</evidence>
<evidence type="ECO:0000313" key="7">
    <source>
        <dbReference type="Proteomes" id="UP000319432"/>
    </source>
</evidence>
<evidence type="ECO:0000256" key="4">
    <source>
        <dbReference type="RuleBase" id="RU000481"/>
    </source>
</evidence>
<keyword evidence="3 4" id="KW-0808">Transferase</keyword>
<dbReference type="Pfam" id="PF00155">
    <property type="entry name" value="Aminotran_1_2"/>
    <property type="match status" value="1"/>
</dbReference>
<comment type="cofactor">
    <cofactor evidence="1 4">
        <name>pyridoxal 5'-phosphate</name>
        <dbReference type="ChEBI" id="CHEBI:597326"/>
    </cofactor>
</comment>
<comment type="similarity">
    <text evidence="4">Belongs to the class-I pyridoxal-phosphate-dependent aminotransferase family.</text>
</comment>
<sequence>MAKTYIETLPEDAFSFIEAKLQKQKRPVINLAIGNPDGSPNPVLVEKLKEYISNPSFHGYGDFTPEIGKKLKKAITSYYERRFGVSLCHETEVLDVLGTKEGIYYLLSSLLDEGDSVLVPSPSYSVYMNCLHLVGGVPIYFPCDKETFLPDLTQISEEDLQKAKVMVLCSPGNPTATVLSKEYLAKVIALAKKYDFVVIHDLAYAEISYNDVEVPSILSLSGGKDVAVELYSLSKSCNVAGWRIGFALGNKKVLQGLRTMKFNIDFGMFLPFQSVAIDALNNMEYYASEQTKRYQERMDYFVPELQKLGWDVQKSKASFFIWTKIPEQYEKMGDQDFVSYLLDNAGILLSPGSGFGAGGAGYVRIALVKDIVVLEEVISRLKNIKVSMAT</sequence>
<dbReference type="InterPro" id="IPR050881">
    <property type="entry name" value="LL-DAP_aminotransferase"/>
</dbReference>
<gene>
    <name evidence="6" type="ORF">EEL30_18515</name>
</gene>
<evidence type="ECO:0000313" key="6">
    <source>
        <dbReference type="EMBL" id="QDX94104.1"/>
    </source>
</evidence>
<dbReference type="InterPro" id="IPR015422">
    <property type="entry name" value="PyrdxlP-dep_Trfase_small"/>
</dbReference>
<evidence type="ECO:0000256" key="1">
    <source>
        <dbReference type="ARBA" id="ARBA00001933"/>
    </source>
</evidence>
<dbReference type="InterPro" id="IPR015421">
    <property type="entry name" value="PyrdxlP-dep_Trfase_major"/>
</dbReference>
<dbReference type="Proteomes" id="UP000319432">
    <property type="component" value="Chromosome"/>
</dbReference>
<keyword evidence="7" id="KW-1185">Reference proteome</keyword>
<dbReference type="AlphaFoldDB" id="A0A518VAU8"/>
<dbReference type="OrthoDB" id="9813612at2"/>
<dbReference type="Gene3D" id="3.90.1150.10">
    <property type="entry name" value="Aspartate Aminotransferase, domain 1"/>
    <property type="match status" value="1"/>
</dbReference>
<dbReference type="InterPro" id="IPR004839">
    <property type="entry name" value="Aminotransferase_I/II_large"/>
</dbReference>
<dbReference type="GO" id="GO:0008483">
    <property type="term" value="F:transaminase activity"/>
    <property type="evidence" value="ECO:0007669"/>
    <property type="project" value="UniProtKB-KW"/>
</dbReference>
<protein>
    <recommendedName>
        <fullName evidence="4">Aminotransferase</fullName>
        <ecNumber evidence="4">2.6.1.-</ecNumber>
    </recommendedName>
</protein>
<organism evidence="6 7">
    <name type="scientific">Brevibacillus laterosporus</name>
    <name type="common">Bacillus laterosporus</name>
    <dbReference type="NCBI Taxonomy" id="1465"/>
    <lineage>
        <taxon>Bacteria</taxon>
        <taxon>Bacillati</taxon>
        <taxon>Bacillota</taxon>
        <taxon>Bacilli</taxon>
        <taxon>Bacillales</taxon>
        <taxon>Paenibacillaceae</taxon>
        <taxon>Brevibacillus</taxon>
    </lineage>
</organism>
<reference evidence="6 7" key="1">
    <citation type="submission" date="2018-11" db="EMBL/GenBank/DDBJ databases">
        <title>Phylogenetic determinants of toxin gene distribution in genomes of Brevibacillus laterosporus.</title>
        <authorList>
            <person name="Glare T.R."/>
            <person name="Durrant A."/>
            <person name="Berry C."/>
            <person name="Palma L."/>
            <person name="Ormskirk M."/>
            <person name="Cox M.O."/>
        </authorList>
    </citation>
    <scope>NUCLEOTIDE SEQUENCE [LARGE SCALE GENOMIC DNA]</scope>
    <source>
        <strain evidence="6 7">1821L</strain>
    </source>
</reference>
<dbReference type="PROSITE" id="PS00105">
    <property type="entry name" value="AA_TRANSFER_CLASS_1"/>
    <property type="match status" value="1"/>
</dbReference>